<reference evidence="1 2" key="1">
    <citation type="journal article" date="2017" name="Int. J. Syst. Evol. Microbiol.">
        <title>Pseudokineococcus basanitobsidens sp. nov., isolated from volcanic rock.</title>
        <authorList>
            <person name="Lee D.W."/>
            <person name="Park M.Y."/>
            <person name="Kim J.J."/>
            <person name="Kim B.S."/>
        </authorList>
    </citation>
    <scope>NUCLEOTIDE SEQUENCE [LARGE SCALE GENOMIC DNA]</scope>
    <source>
        <strain evidence="1 2">DSM 103726</strain>
    </source>
</reference>
<protein>
    <submittedName>
        <fullName evidence="1">Uncharacterized protein</fullName>
    </submittedName>
</protein>
<dbReference type="PROSITE" id="PS51257">
    <property type="entry name" value="PROKAR_LIPOPROTEIN"/>
    <property type="match status" value="1"/>
</dbReference>
<dbReference type="RefSeq" id="WP_339574617.1">
    <property type="nucleotide sequence ID" value="NZ_JBBIAA010000006.1"/>
</dbReference>
<sequence length="53" mass="5440">MSARRRAAQLALSWGFPLGVVGACYGFGVQDWWGARTAAAAWMAGQIAVAAGG</sequence>
<evidence type="ECO:0000313" key="2">
    <source>
        <dbReference type="Proteomes" id="UP001387100"/>
    </source>
</evidence>
<comment type="caution">
    <text evidence="1">The sequence shown here is derived from an EMBL/GenBank/DDBJ whole genome shotgun (WGS) entry which is preliminary data.</text>
</comment>
<accession>A0ABU8RJG4</accession>
<keyword evidence="2" id="KW-1185">Reference proteome</keyword>
<dbReference type="EMBL" id="JBBIAA010000006">
    <property type="protein sequence ID" value="MEJ5945236.1"/>
    <property type="molecule type" value="Genomic_DNA"/>
</dbReference>
<name>A0ABU8RJG4_9ACTN</name>
<organism evidence="1 2">
    <name type="scientific">Pseudokineococcus basanitobsidens</name>
    <dbReference type="NCBI Taxonomy" id="1926649"/>
    <lineage>
        <taxon>Bacteria</taxon>
        <taxon>Bacillati</taxon>
        <taxon>Actinomycetota</taxon>
        <taxon>Actinomycetes</taxon>
        <taxon>Kineosporiales</taxon>
        <taxon>Kineosporiaceae</taxon>
        <taxon>Pseudokineococcus</taxon>
    </lineage>
</organism>
<proteinExistence type="predicted"/>
<evidence type="ECO:0000313" key="1">
    <source>
        <dbReference type="EMBL" id="MEJ5945236.1"/>
    </source>
</evidence>
<gene>
    <name evidence="1" type="ORF">WDZ17_08000</name>
</gene>
<dbReference type="Proteomes" id="UP001387100">
    <property type="component" value="Unassembled WGS sequence"/>
</dbReference>